<dbReference type="EMBL" id="WJQU01000003">
    <property type="protein sequence ID" value="KAJ6638476.1"/>
    <property type="molecule type" value="Genomic_DNA"/>
</dbReference>
<evidence type="ECO:0000256" key="2">
    <source>
        <dbReference type="ARBA" id="ARBA00022490"/>
    </source>
</evidence>
<feature type="repeat" description="WD" evidence="8">
    <location>
        <begin position="817"/>
        <end position="845"/>
    </location>
</feature>
<evidence type="ECO:0000256" key="8">
    <source>
        <dbReference type="PROSITE-ProRule" id="PRU00221"/>
    </source>
</evidence>
<evidence type="ECO:0000256" key="5">
    <source>
        <dbReference type="ARBA" id="ARBA00022737"/>
    </source>
</evidence>
<keyword evidence="3 8" id="KW-0853">WD repeat</keyword>
<dbReference type="InterPro" id="IPR001680">
    <property type="entry name" value="WD40_rpt"/>
</dbReference>
<dbReference type="InterPro" id="IPR015943">
    <property type="entry name" value="WD40/YVTN_repeat-like_dom_sf"/>
</dbReference>
<dbReference type="PROSITE" id="PS50082">
    <property type="entry name" value="WD_REPEATS_2"/>
    <property type="match status" value="2"/>
</dbReference>
<proteinExistence type="inferred from homology"/>
<name>A0A9Q0RZQ4_9DIPT</name>
<evidence type="ECO:0000256" key="4">
    <source>
        <dbReference type="ARBA" id="ARBA00022694"/>
    </source>
</evidence>
<evidence type="ECO:0000256" key="1">
    <source>
        <dbReference type="ARBA" id="ARBA00004496"/>
    </source>
</evidence>
<sequence length="974" mass="110134">MYTITDSICLKILSTDCLLVAVGNDLHYYQKVEGNTSHKVQATNLYDKIHGIHSVRRSRTEFDVIVYGGRELALIRINDQKIIPVKSVRLSDWISSIHFYDDEPNSFCCLTSHSVAVRFVIQWSLENGVYEATVDVAGKLSCSDKSTLYSSLILGTAWSSTILFGGTALGQVFIWHEIDGEAVIVHRLDGHNGVIFSINCNIDHGIMTTTSDDRSVKIWKINFTKDAAWSDCMIKPMKSLYGHTARVFQCKIIVENNEPYIISIGEDSNVCVWTDDGCLLYRRHFNCGATLWNLDYHSIIKTLFVCGSDSNVREVKLGSVLNASRFSRIKVITNEILQDHEYLAKVKIMDDGKIVALTSWNRLIYQNEFNVWTICAFDGYKSCVLEKFRRYIAIAGYQRTSVFEYDSSGSLKLVYEATDLQNMVRSFTFLNNDEYLLCDDSGHCTMIHSTSSEKFSFSLLTSKDSYVTVALKNNNFLVVGDRTGDLHLFEIEANEVHHRHRLKHVHGNLGCTVLYSENDNYVTSGHDGTLKVISLNETAKTLTITLTKKLPVLWMERVIQRNDRKKMYAGFNDKHFVLANDEFDIVDEIDCGGGHRFWDLSVNGESAKFIFIRNKQLHSANLYGYADDQKKFFEIPLLKWHMKSCNSVESFGLADGSSIIVSGGDDNVLKFHKFKETDESFVEHIVDMVQHISSIKAVTVVEVNPMERLVISAGGRAQICITNVKTDNDRISTKEITNFMLNSSDAERKKLGKSQVIDFDPETRFMSVSCTEDFHLFAGCSDGYIRQLHFDVATSDITSVNSTYYGKCLLHLHQFCHEDGKYLLTMATDGNICFWEITSNNSIDSKPFHQLRHHDSGVNSFDFMLVNKLFFIATGGDDQSTVISSFSLKRKSVGSTETKRLHYHTAQVNGVRFSSDCSSLYTVCVDQVLYAVDLRTMVPWKISTSTIADAKGLQLLQNNKILVYGSGIQLFDAK</sequence>
<keyword evidence="2" id="KW-0963">Cytoplasm</keyword>
<evidence type="ECO:0000313" key="10">
    <source>
        <dbReference type="Proteomes" id="UP001151699"/>
    </source>
</evidence>
<evidence type="ECO:0000313" key="9">
    <source>
        <dbReference type="EMBL" id="KAJ6638476.1"/>
    </source>
</evidence>
<gene>
    <name evidence="9" type="primary">WDR6</name>
    <name evidence="9" type="ORF">Bhyg_11211</name>
</gene>
<dbReference type="PANTHER" id="PTHR14344:SF3">
    <property type="entry name" value="WD REPEAT-CONTAINING PROTEIN 6"/>
    <property type="match status" value="1"/>
</dbReference>
<dbReference type="Pfam" id="PF00400">
    <property type="entry name" value="WD40"/>
    <property type="match status" value="2"/>
</dbReference>
<keyword evidence="10" id="KW-1185">Reference proteome</keyword>
<dbReference type="InterPro" id="IPR036322">
    <property type="entry name" value="WD40_repeat_dom_sf"/>
</dbReference>
<comment type="similarity">
    <text evidence="6">Belongs to the WD repeat WDR6 family.</text>
</comment>
<dbReference type="GO" id="GO:0005737">
    <property type="term" value="C:cytoplasm"/>
    <property type="evidence" value="ECO:0007669"/>
    <property type="project" value="UniProtKB-SubCell"/>
</dbReference>
<accession>A0A9Q0RZQ4</accession>
<evidence type="ECO:0000256" key="3">
    <source>
        <dbReference type="ARBA" id="ARBA00022574"/>
    </source>
</evidence>
<protein>
    <recommendedName>
        <fullName evidence="7">tRNA (34-2'-O)-methyltransferase regulator WDR6</fullName>
    </recommendedName>
</protein>
<evidence type="ECO:0000256" key="7">
    <source>
        <dbReference type="ARBA" id="ARBA00040154"/>
    </source>
</evidence>
<keyword evidence="5" id="KW-0677">Repeat</keyword>
<dbReference type="PROSITE" id="PS50294">
    <property type="entry name" value="WD_REPEATS_REGION"/>
    <property type="match status" value="1"/>
</dbReference>
<dbReference type="GO" id="GO:0030488">
    <property type="term" value="P:tRNA methylation"/>
    <property type="evidence" value="ECO:0007669"/>
    <property type="project" value="TreeGrafter"/>
</dbReference>
<organism evidence="9 10">
    <name type="scientific">Pseudolycoriella hygida</name>
    <dbReference type="NCBI Taxonomy" id="35572"/>
    <lineage>
        <taxon>Eukaryota</taxon>
        <taxon>Metazoa</taxon>
        <taxon>Ecdysozoa</taxon>
        <taxon>Arthropoda</taxon>
        <taxon>Hexapoda</taxon>
        <taxon>Insecta</taxon>
        <taxon>Pterygota</taxon>
        <taxon>Neoptera</taxon>
        <taxon>Endopterygota</taxon>
        <taxon>Diptera</taxon>
        <taxon>Nematocera</taxon>
        <taxon>Sciaroidea</taxon>
        <taxon>Sciaridae</taxon>
        <taxon>Pseudolycoriella</taxon>
    </lineage>
</organism>
<dbReference type="PANTHER" id="PTHR14344">
    <property type="entry name" value="WD REPEAT PROTEIN"/>
    <property type="match status" value="1"/>
</dbReference>
<dbReference type="InterPro" id="IPR051973">
    <property type="entry name" value="tRNA_Anticodon_Mtase-Reg"/>
</dbReference>
<reference evidence="9" key="1">
    <citation type="submission" date="2022-07" db="EMBL/GenBank/DDBJ databases">
        <authorList>
            <person name="Trinca V."/>
            <person name="Uliana J.V.C."/>
            <person name="Torres T.T."/>
            <person name="Ward R.J."/>
            <person name="Monesi N."/>
        </authorList>
    </citation>
    <scope>NUCLEOTIDE SEQUENCE</scope>
    <source>
        <strain evidence="9">HSMRA1968</strain>
        <tissue evidence="9">Whole embryos</tissue>
    </source>
</reference>
<feature type="repeat" description="WD" evidence="8">
    <location>
        <begin position="188"/>
        <end position="222"/>
    </location>
</feature>
<evidence type="ECO:0000256" key="6">
    <source>
        <dbReference type="ARBA" id="ARBA00038255"/>
    </source>
</evidence>
<dbReference type="SUPFAM" id="SSF50978">
    <property type="entry name" value="WD40 repeat-like"/>
    <property type="match status" value="2"/>
</dbReference>
<comment type="subcellular location">
    <subcellularLocation>
        <location evidence="1">Cytoplasm</location>
    </subcellularLocation>
</comment>
<keyword evidence="4" id="KW-0819">tRNA processing</keyword>
<dbReference type="AlphaFoldDB" id="A0A9Q0RZQ4"/>
<dbReference type="OrthoDB" id="5594999at2759"/>
<comment type="caution">
    <text evidence="9">The sequence shown here is derived from an EMBL/GenBank/DDBJ whole genome shotgun (WGS) entry which is preliminary data.</text>
</comment>
<dbReference type="Gene3D" id="2.130.10.10">
    <property type="entry name" value="YVTN repeat-like/Quinoprotein amine dehydrogenase"/>
    <property type="match status" value="4"/>
</dbReference>
<dbReference type="SMART" id="SM00320">
    <property type="entry name" value="WD40"/>
    <property type="match status" value="9"/>
</dbReference>
<dbReference type="Proteomes" id="UP001151699">
    <property type="component" value="Chromosome X"/>
</dbReference>